<name>A0AAW4PFX0_9EURY</name>
<evidence type="ECO:0000313" key="4">
    <source>
        <dbReference type="Proteomes" id="UP001430455"/>
    </source>
</evidence>
<feature type="transmembrane region" description="Helical" evidence="1">
    <location>
        <begin position="571"/>
        <end position="598"/>
    </location>
</feature>
<dbReference type="RefSeq" id="WP_220581240.1">
    <property type="nucleotide sequence ID" value="NZ_RKLT01000009.1"/>
</dbReference>
<proteinExistence type="predicted"/>
<keyword evidence="1" id="KW-1133">Transmembrane helix</keyword>
<gene>
    <name evidence="3" type="ORF">EGH23_17355</name>
</gene>
<accession>A0AAW4PFX0</accession>
<evidence type="ECO:0000259" key="2">
    <source>
        <dbReference type="Pfam" id="PF26589"/>
    </source>
</evidence>
<dbReference type="InterPro" id="IPR058499">
    <property type="entry name" value="DUF8186"/>
</dbReference>
<dbReference type="AlphaFoldDB" id="A0AAW4PFX0"/>
<feature type="domain" description="DUF8186" evidence="2">
    <location>
        <begin position="110"/>
        <end position="281"/>
    </location>
</feature>
<keyword evidence="1" id="KW-0472">Membrane</keyword>
<protein>
    <recommendedName>
        <fullName evidence="2">DUF8186 domain-containing protein</fullName>
    </recommendedName>
</protein>
<sequence>MLATHPRVGLLLVVLLILPIGSAVTTAASNTPNNATRAFIADDRDPAAGTLPPFVSSGLDTAVRAENVSVTNVSRMRDFTYATTQPPYSVGPGQQTLEAYRLAQLQSIARNDSTSLWFPESQLTNGTVVADAHITLLGTREGTRTRLNTTTQSNESDPLLIPRTGTALTYLDYTTRLPDQTCSVTGDTRTCVSYELLEQDVSRQVQIGTQTWAGNETSPRQLTYTNATATEPTTMQVSATINTTVTRETTTYTRTGGGWQAANTTSESRSFSQTVTDSTPILVTTNQQLTVTQTVVHADGQIEKVILQFEGSHSLHDRRLWSYARFEDAGRLQNVWGVYSQRQYDNATRSHRTLTEPNATVTQSLDNATLSDQSLTAAESRRQPVTAPNILELQLVAQQRWPTLHWEQNQSVTAAPTITRLEGDNLSTNAAPLDEHVNLSSVRPRSYRTVVIENTDQPITGVRDIHNDSVPLTTRTVQARNATLSTTMQNETHARIQLTDGTTGQPLPNRTLWLSGAAQSNVTTESDGTITVERRDLYVTVSFAGVTNTTQNVYYSPAETQLAFEPEPFNIYQLLTSLAGAIVSIAAFLLLFLPFVYLRQDTG</sequence>
<evidence type="ECO:0000313" key="3">
    <source>
        <dbReference type="EMBL" id="MBX0296647.1"/>
    </source>
</evidence>
<keyword evidence="1" id="KW-0812">Transmembrane</keyword>
<organism evidence="3 4">
    <name type="scientific">Haloarcula nitratireducens</name>
    <dbReference type="NCBI Taxonomy" id="2487749"/>
    <lineage>
        <taxon>Archaea</taxon>
        <taxon>Methanobacteriati</taxon>
        <taxon>Methanobacteriota</taxon>
        <taxon>Stenosarchaea group</taxon>
        <taxon>Halobacteria</taxon>
        <taxon>Halobacteriales</taxon>
        <taxon>Haloarculaceae</taxon>
        <taxon>Haloarcula</taxon>
    </lineage>
</organism>
<reference evidence="3 4" key="1">
    <citation type="submission" date="2021-06" db="EMBL/GenBank/DDBJ databases">
        <title>Halomicroarcula sp. a new haloarchaeum isolated from saline soil.</title>
        <authorList>
            <person name="Duran-Viseras A."/>
            <person name="Sanchez-Porro C."/>
            <person name="Ventosa A."/>
        </authorList>
    </citation>
    <scope>NUCLEOTIDE SEQUENCE [LARGE SCALE GENOMIC DNA]</scope>
    <source>
        <strain evidence="3 4">F27</strain>
    </source>
</reference>
<dbReference type="Pfam" id="PF26589">
    <property type="entry name" value="DUF8186"/>
    <property type="match status" value="1"/>
</dbReference>
<comment type="caution">
    <text evidence="3">The sequence shown here is derived from an EMBL/GenBank/DDBJ whole genome shotgun (WGS) entry which is preliminary data.</text>
</comment>
<dbReference type="Proteomes" id="UP001430455">
    <property type="component" value="Unassembled WGS sequence"/>
</dbReference>
<evidence type="ECO:0000256" key="1">
    <source>
        <dbReference type="SAM" id="Phobius"/>
    </source>
</evidence>
<keyword evidence="4" id="KW-1185">Reference proteome</keyword>
<dbReference type="EMBL" id="RKLT01000009">
    <property type="protein sequence ID" value="MBX0296647.1"/>
    <property type="molecule type" value="Genomic_DNA"/>
</dbReference>